<evidence type="ECO:0008006" key="5">
    <source>
        <dbReference type="Google" id="ProtNLM"/>
    </source>
</evidence>
<keyword evidence="2" id="KW-0472">Membrane</keyword>
<evidence type="ECO:0000256" key="1">
    <source>
        <dbReference type="SAM" id="MobiDB-lite"/>
    </source>
</evidence>
<evidence type="ECO:0000256" key="2">
    <source>
        <dbReference type="SAM" id="Phobius"/>
    </source>
</evidence>
<proteinExistence type="predicted"/>
<protein>
    <recommendedName>
        <fullName evidence="5">Transmembrane protein</fullName>
    </recommendedName>
</protein>
<evidence type="ECO:0000313" key="4">
    <source>
        <dbReference type="Proteomes" id="UP001215598"/>
    </source>
</evidence>
<evidence type="ECO:0000313" key="3">
    <source>
        <dbReference type="EMBL" id="KAJ7767715.1"/>
    </source>
</evidence>
<name>A0AAD7NNI8_9AGAR</name>
<comment type="caution">
    <text evidence="3">The sequence shown here is derived from an EMBL/GenBank/DDBJ whole genome shotgun (WGS) entry which is preliminary data.</text>
</comment>
<dbReference type="EMBL" id="JARKIB010000021">
    <property type="protein sequence ID" value="KAJ7767715.1"/>
    <property type="molecule type" value="Genomic_DNA"/>
</dbReference>
<feature type="transmembrane region" description="Helical" evidence="2">
    <location>
        <begin position="121"/>
        <end position="139"/>
    </location>
</feature>
<gene>
    <name evidence="3" type="ORF">B0H16DRAFT_1520553</name>
</gene>
<dbReference type="AlphaFoldDB" id="A0AAD7NNI8"/>
<dbReference type="Proteomes" id="UP001215598">
    <property type="component" value="Unassembled WGS sequence"/>
</dbReference>
<organism evidence="3 4">
    <name type="scientific">Mycena metata</name>
    <dbReference type="NCBI Taxonomy" id="1033252"/>
    <lineage>
        <taxon>Eukaryota</taxon>
        <taxon>Fungi</taxon>
        <taxon>Dikarya</taxon>
        <taxon>Basidiomycota</taxon>
        <taxon>Agaricomycotina</taxon>
        <taxon>Agaricomycetes</taxon>
        <taxon>Agaricomycetidae</taxon>
        <taxon>Agaricales</taxon>
        <taxon>Marasmiineae</taxon>
        <taxon>Mycenaceae</taxon>
        <taxon>Mycena</taxon>
    </lineage>
</organism>
<keyword evidence="2" id="KW-0812">Transmembrane</keyword>
<keyword evidence="4" id="KW-1185">Reference proteome</keyword>
<reference evidence="3" key="1">
    <citation type="submission" date="2023-03" db="EMBL/GenBank/DDBJ databases">
        <title>Massive genome expansion in bonnet fungi (Mycena s.s.) driven by repeated elements and novel gene families across ecological guilds.</title>
        <authorList>
            <consortium name="Lawrence Berkeley National Laboratory"/>
            <person name="Harder C.B."/>
            <person name="Miyauchi S."/>
            <person name="Viragh M."/>
            <person name="Kuo A."/>
            <person name="Thoen E."/>
            <person name="Andreopoulos B."/>
            <person name="Lu D."/>
            <person name="Skrede I."/>
            <person name="Drula E."/>
            <person name="Henrissat B."/>
            <person name="Morin E."/>
            <person name="Kohler A."/>
            <person name="Barry K."/>
            <person name="LaButti K."/>
            <person name="Morin E."/>
            <person name="Salamov A."/>
            <person name="Lipzen A."/>
            <person name="Mereny Z."/>
            <person name="Hegedus B."/>
            <person name="Baldrian P."/>
            <person name="Stursova M."/>
            <person name="Weitz H."/>
            <person name="Taylor A."/>
            <person name="Grigoriev I.V."/>
            <person name="Nagy L.G."/>
            <person name="Martin F."/>
            <person name="Kauserud H."/>
        </authorList>
    </citation>
    <scope>NUCLEOTIDE SEQUENCE</scope>
    <source>
        <strain evidence="3">CBHHK182m</strain>
    </source>
</reference>
<keyword evidence="2" id="KW-1133">Transmembrane helix</keyword>
<accession>A0AAD7NNI8</accession>
<feature type="region of interest" description="Disordered" evidence="1">
    <location>
        <begin position="148"/>
        <end position="185"/>
    </location>
</feature>
<sequence length="185" mass="19588">MRLEATTAFDVCHIIPIRWPRISGKPTMVLALLVLLLSLVALAASPTMAKLLPEPCLDAAAIDLPLATVAEMSCADASALPKTTTTAFMRRAPQALGFQPQATPEDSGAAPPGLIISKAQIAGIVFAVCALVLGLTWCFRKCRRRANKRRKGEGEGEDEKAKHTDEVISEAARQGMSAASNLLGP</sequence>